<sequence length="128" mass="14192">LFSKAKSGEMFNAVEKSLSNKQNSLSRVIDLDEVAIDSAPFQLVLGSSLYKVHTLFSLLGLSHAYVTDCGRLVGVIALKELRNALANIYIRGAVPVKVDRKLTSSGYFVPKLFKDSLLRQEEEFDNLN</sequence>
<dbReference type="PANTHER" id="PTHR45720:SF15">
    <property type="entry name" value="CHLORIDE CHANNEL PROTEIN"/>
    <property type="match status" value="1"/>
</dbReference>
<dbReference type="GO" id="GO:0005247">
    <property type="term" value="F:voltage-gated chloride channel activity"/>
    <property type="evidence" value="ECO:0007669"/>
    <property type="project" value="TreeGrafter"/>
</dbReference>
<organism evidence="4 5">
    <name type="scientific">Dracunculus medinensis</name>
    <name type="common">Guinea worm</name>
    <dbReference type="NCBI Taxonomy" id="318479"/>
    <lineage>
        <taxon>Eukaryota</taxon>
        <taxon>Metazoa</taxon>
        <taxon>Ecdysozoa</taxon>
        <taxon>Nematoda</taxon>
        <taxon>Chromadorea</taxon>
        <taxon>Rhabditida</taxon>
        <taxon>Spirurina</taxon>
        <taxon>Dracunculoidea</taxon>
        <taxon>Dracunculidae</taxon>
        <taxon>Dracunculus</taxon>
    </lineage>
</organism>
<dbReference type="GO" id="GO:0005886">
    <property type="term" value="C:plasma membrane"/>
    <property type="evidence" value="ECO:0007669"/>
    <property type="project" value="TreeGrafter"/>
</dbReference>
<keyword evidence="3" id="KW-0868">Chloride</keyword>
<dbReference type="AlphaFoldDB" id="A0A0N4UHT0"/>
<proteinExistence type="predicted"/>
<evidence type="ECO:0000256" key="3">
    <source>
        <dbReference type="ARBA" id="ARBA00023214"/>
    </source>
</evidence>
<keyword evidence="2" id="KW-0406">Ion transport</keyword>
<evidence type="ECO:0000313" key="5">
    <source>
        <dbReference type="WBParaSite" id="DME_0000712501-mRNA-1"/>
    </source>
</evidence>
<dbReference type="SUPFAM" id="SSF54631">
    <property type="entry name" value="CBS-domain pair"/>
    <property type="match status" value="1"/>
</dbReference>
<evidence type="ECO:0000313" key="4">
    <source>
        <dbReference type="Proteomes" id="UP000038040"/>
    </source>
</evidence>
<dbReference type="Gene3D" id="3.10.580.10">
    <property type="entry name" value="CBS-domain"/>
    <property type="match status" value="1"/>
</dbReference>
<dbReference type="InterPro" id="IPR046342">
    <property type="entry name" value="CBS_dom_sf"/>
</dbReference>
<dbReference type="Proteomes" id="UP000038040">
    <property type="component" value="Unplaced"/>
</dbReference>
<evidence type="ECO:0000256" key="2">
    <source>
        <dbReference type="ARBA" id="ARBA00023065"/>
    </source>
</evidence>
<dbReference type="PANTHER" id="PTHR45720">
    <property type="entry name" value="CHLORIDE CHANNEL PROTEIN 2"/>
    <property type="match status" value="1"/>
</dbReference>
<evidence type="ECO:0000256" key="1">
    <source>
        <dbReference type="ARBA" id="ARBA00022448"/>
    </source>
</evidence>
<keyword evidence="1" id="KW-0813">Transport</keyword>
<protein>
    <submittedName>
        <fullName evidence="5">Chloride channel protein</fullName>
    </submittedName>
</protein>
<name>A0A0N4UHT0_DRAME</name>
<reference evidence="5" key="1">
    <citation type="submission" date="2017-02" db="UniProtKB">
        <authorList>
            <consortium name="WormBaseParasite"/>
        </authorList>
    </citation>
    <scope>IDENTIFICATION</scope>
</reference>
<dbReference type="InterPro" id="IPR050970">
    <property type="entry name" value="Cl_channel_volt-gated"/>
</dbReference>
<dbReference type="WBParaSite" id="DME_0000712501-mRNA-1">
    <property type="protein sequence ID" value="DME_0000712501-mRNA-1"/>
    <property type="gene ID" value="DME_0000712501"/>
</dbReference>
<accession>A0A0N4UHT0</accession>